<gene>
    <name evidence="1" type="ORF">O163_12145</name>
</gene>
<name>U5CSQ9_CALSX</name>
<evidence type="ECO:0000313" key="2">
    <source>
        <dbReference type="Proteomes" id="UP000016856"/>
    </source>
</evidence>
<proteinExistence type="predicted"/>
<accession>U5CSQ9</accession>
<dbReference type="Proteomes" id="UP000016856">
    <property type="component" value="Unassembled WGS sequence"/>
</dbReference>
<protein>
    <submittedName>
        <fullName evidence="1">Uncharacterized protein</fullName>
    </submittedName>
</protein>
<dbReference type="AlphaFoldDB" id="U5CSQ9"/>
<reference evidence="1 2" key="1">
    <citation type="journal article" date="2013" name="Genome Announc.">
        <title>Draft Genome Sequence of an Anaerobic and Extremophilic Bacterium, Caldanaerobacter yonseiensis, Isolated from a Geothermal Hot Stream.</title>
        <authorList>
            <person name="Lee S.J."/>
            <person name="Lee Y.J."/>
            <person name="Park G.S."/>
            <person name="Kim B.C."/>
            <person name="Lee S.J."/>
            <person name="Shin J.H."/>
            <person name="Lee D.W."/>
        </authorList>
    </citation>
    <scope>NUCLEOTIDE SEQUENCE [LARGE SCALE GENOMIC DNA]</scope>
    <source>
        <strain evidence="1 2">KB-1</strain>
    </source>
</reference>
<comment type="caution">
    <text evidence="1">The sequence shown here is derived from an EMBL/GenBank/DDBJ whole genome shotgun (WGS) entry which is preliminary data.</text>
</comment>
<evidence type="ECO:0000313" key="1">
    <source>
        <dbReference type="EMBL" id="ERM91157.1"/>
    </source>
</evidence>
<dbReference type="EMBL" id="AXDC01000040">
    <property type="protein sequence ID" value="ERM91157.1"/>
    <property type="molecule type" value="Genomic_DNA"/>
</dbReference>
<sequence>MIGLSSLYLHMDGFQLTFLSGDAIKKYPKLREFYFGNLDAFRMVANTDFMKDFIPDKSHWKSDPCDNQVKKIERK</sequence>
<organism evidence="1 2">
    <name type="scientific">Caldanaerobacter subterraneus subsp. yonseiensis KB-1</name>
    <dbReference type="NCBI Taxonomy" id="1388761"/>
    <lineage>
        <taxon>Bacteria</taxon>
        <taxon>Bacillati</taxon>
        <taxon>Bacillota</taxon>
        <taxon>Clostridia</taxon>
        <taxon>Thermoanaerobacterales</taxon>
        <taxon>Thermoanaerobacteraceae</taxon>
        <taxon>Caldanaerobacter</taxon>
    </lineage>
</organism>
<dbReference type="PATRIC" id="fig|1388761.3.peg.2441"/>